<dbReference type="SMART" id="SM01131">
    <property type="entry name" value="DHHA2"/>
    <property type="match status" value="1"/>
</dbReference>
<name>A0A0R1FGH7_9LACO</name>
<dbReference type="GeneID" id="65917136"/>
<keyword evidence="6 8" id="KW-0464">Manganese</keyword>
<feature type="binding site" evidence="8">
    <location>
        <position position="75"/>
    </location>
    <ligand>
        <name>Mn(2+)</name>
        <dbReference type="ChEBI" id="CHEBI:29035"/>
        <label>1</label>
    </ligand>
</feature>
<reference evidence="10 11" key="1">
    <citation type="journal article" date="2015" name="Genome Announc.">
        <title>Expanding the biotechnology potential of lactobacilli through comparative genomics of 213 strains and associated genera.</title>
        <authorList>
            <person name="Sun Z."/>
            <person name="Harris H.M."/>
            <person name="McCann A."/>
            <person name="Guo C."/>
            <person name="Argimon S."/>
            <person name="Zhang W."/>
            <person name="Yang X."/>
            <person name="Jeffery I.B."/>
            <person name="Cooney J.C."/>
            <person name="Kagawa T.F."/>
            <person name="Liu W."/>
            <person name="Song Y."/>
            <person name="Salvetti E."/>
            <person name="Wrobel A."/>
            <person name="Rasinkangas P."/>
            <person name="Parkhill J."/>
            <person name="Rea M.C."/>
            <person name="O'Sullivan O."/>
            <person name="Ritari J."/>
            <person name="Douillard F.P."/>
            <person name="Paul Ross R."/>
            <person name="Yang R."/>
            <person name="Briner A.E."/>
            <person name="Felis G.E."/>
            <person name="de Vos W.M."/>
            <person name="Barrangou R."/>
            <person name="Klaenhammer T.R."/>
            <person name="Caufield P.W."/>
            <person name="Cui Y."/>
            <person name="Zhang H."/>
            <person name="O'Toole P.W."/>
        </authorList>
    </citation>
    <scope>NUCLEOTIDE SEQUENCE [LARGE SCALE GENOMIC DNA]</scope>
    <source>
        <strain evidence="10 11">DSM 20001</strain>
    </source>
</reference>
<evidence type="ECO:0000313" key="10">
    <source>
        <dbReference type="EMBL" id="KRK18330.1"/>
    </source>
</evidence>
<dbReference type="InterPro" id="IPR004097">
    <property type="entry name" value="DHHA2"/>
</dbReference>
<dbReference type="eggNOG" id="COG1227">
    <property type="taxonomic scope" value="Bacteria"/>
</dbReference>
<dbReference type="InterPro" id="IPR022934">
    <property type="entry name" value="Mn-dep_inorganic_PyrPase"/>
</dbReference>
<protein>
    <recommendedName>
        <fullName evidence="8">Probable manganese-dependent inorganic pyrophosphatase</fullName>
        <ecNumber evidence="8">3.6.1.1</ecNumber>
    </recommendedName>
    <alternativeName>
        <fullName evidence="8">Pyrophosphate phospho-hydrolase</fullName>
        <shortName evidence="8">PPase</shortName>
    </alternativeName>
</protein>
<dbReference type="GO" id="GO:0004427">
    <property type="term" value="F:inorganic diphosphate phosphatase activity"/>
    <property type="evidence" value="ECO:0007669"/>
    <property type="project" value="UniProtKB-UniRule"/>
</dbReference>
<dbReference type="Proteomes" id="UP000051181">
    <property type="component" value="Unassembled WGS sequence"/>
</dbReference>
<dbReference type="Pfam" id="PF02833">
    <property type="entry name" value="DHHA2"/>
    <property type="match status" value="1"/>
</dbReference>
<dbReference type="FunFam" id="3.90.1640.10:FF:000001">
    <property type="entry name" value="Probable manganese-dependent inorganic pyrophosphatase"/>
    <property type="match status" value="1"/>
</dbReference>
<evidence type="ECO:0000256" key="4">
    <source>
        <dbReference type="ARBA" id="ARBA00022723"/>
    </source>
</evidence>
<evidence type="ECO:0000256" key="2">
    <source>
        <dbReference type="ARBA" id="ARBA00007350"/>
    </source>
</evidence>
<dbReference type="Pfam" id="PF01368">
    <property type="entry name" value="DHH"/>
    <property type="match status" value="1"/>
</dbReference>
<comment type="similarity">
    <text evidence="2 8">Belongs to the PPase class C family.</text>
</comment>
<dbReference type="RefSeq" id="WP_010009941.1">
    <property type="nucleotide sequence ID" value="NZ_AZCN01000018.1"/>
</dbReference>
<evidence type="ECO:0000256" key="7">
    <source>
        <dbReference type="ARBA" id="ARBA00047820"/>
    </source>
</evidence>
<dbReference type="InterPro" id="IPR038763">
    <property type="entry name" value="DHH_sf"/>
</dbReference>
<proteinExistence type="inferred from homology"/>
<comment type="cofactor">
    <cofactor evidence="8">
        <name>Mn(2+)</name>
        <dbReference type="ChEBI" id="CHEBI:29035"/>
    </cofactor>
    <text evidence="8">Binds 2 manganese ions per subunit.</text>
</comment>
<dbReference type="PANTHER" id="PTHR12112">
    <property type="entry name" value="BNIP - RELATED"/>
    <property type="match status" value="1"/>
</dbReference>
<evidence type="ECO:0000256" key="1">
    <source>
        <dbReference type="ARBA" id="ARBA00004496"/>
    </source>
</evidence>
<accession>A0A0R1FGH7</accession>
<dbReference type="FunFam" id="3.10.310.20:FF:000001">
    <property type="entry name" value="Probable manganese-dependent inorganic pyrophosphatase"/>
    <property type="match status" value="1"/>
</dbReference>
<dbReference type="HAMAP" id="MF_00207">
    <property type="entry name" value="PPase_C"/>
    <property type="match status" value="1"/>
</dbReference>
<dbReference type="PANTHER" id="PTHR12112:SF22">
    <property type="entry name" value="MANGANESE-DEPENDENT INORGANIC PYROPHOSPHATASE-RELATED"/>
    <property type="match status" value="1"/>
</dbReference>
<sequence length="311" mass="33795">MNKQLVFGHQNPDTDAIVAAMAYSHLLNELGADTEAVALGTPNDETKYVLDCFNATAPRVVETVANEVKEVILVDHNEAQQSVADRDQVQVVAVVDHHRIANFETTNPLYYRAEPVGCTSTIITKLYHESNIEIPKQLAGLMLSAIISDTLLMKSPTTTDEDKAAIKELAEIAGVDANKYGLEELRAGTNVDGKSAADLIDADAKSFTLAGKNVRVAQINTVDVNDIFKRQADFETAIKTANADNGYDLFFLMVTNILNSDTEALVIGDPIAPVEAAFDQKLNAQQRLVLPGVVSRKKQVVPQLTAAFEQQ</sequence>
<feature type="binding site" evidence="8">
    <location>
        <position position="15"/>
    </location>
    <ligand>
        <name>Mn(2+)</name>
        <dbReference type="ChEBI" id="CHEBI:29035"/>
        <label>2</label>
    </ligand>
</feature>
<comment type="catalytic activity">
    <reaction evidence="7 8">
        <text>diphosphate + H2O = 2 phosphate + H(+)</text>
        <dbReference type="Rhea" id="RHEA:24576"/>
        <dbReference type="ChEBI" id="CHEBI:15377"/>
        <dbReference type="ChEBI" id="CHEBI:15378"/>
        <dbReference type="ChEBI" id="CHEBI:33019"/>
        <dbReference type="ChEBI" id="CHEBI:43474"/>
        <dbReference type="EC" id="3.6.1.1"/>
    </reaction>
</comment>
<evidence type="ECO:0000256" key="3">
    <source>
        <dbReference type="ARBA" id="ARBA00022490"/>
    </source>
</evidence>
<evidence type="ECO:0000256" key="5">
    <source>
        <dbReference type="ARBA" id="ARBA00022801"/>
    </source>
</evidence>
<comment type="subcellular location">
    <subcellularLocation>
        <location evidence="1 8">Cytoplasm</location>
    </subcellularLocation>
</comment>
<feature type="binding site" evidence="8">
    <location>
        <position position="13"/>
    </location>
    <ligand>
        <name>Mn(2+)</name>
        <dbReference type="ChEBI" id="CHEBI:29035"/>
        <label>1</label>
    </ligand>
</feature>
<keyword evidence="4 8" id="KW-0479">Metal-binding</keyword>
<keyword evidence="3 8" id="KW-0963">Cytoplasm</keyword>
<dbReference type="EMBL" id="AZCN01000018">
    <property type="protein sequence ID" value="KRK18330.1"/>
    <property type="molecule type" value="Genomic_DNA"/>
</dbReference>
<dbReference type="InterPro" id="IPR038222">
    <property type="entry name" value="DHHA2_dom_sf"/>
</dbReference>
<organism evidence="10 11">
    <name type="scientific">Loigolactobacillus coryniformis subsp. coryniformis KCTC 3167 = DSM 20001</name>
    <dbReference type="NCBI Taxonomy" id="913848"/>
    <lineage>
        <taxon>Bacteria</taxon>
        <taxon>Bacillati</taxon>
        <taxon>Bacillota</taxon>
        <taxon>Bacilli</taxon>
        <taxon>Lactobacillales</taxon>
        <taxon>Lactobacillaceae</taxon>
        <taxon>Loigolactobacillus</taxon>
    </lineage>
</organism>
<dbReference type="InterPro" id="IPR001667">
    <property type="entry name" value="DDH_dom"/>
</dbReference>
<dbReference type="AlphaFoldDB" id="A0A0R1FGH7"/>
<dbReference type="Gene3D" id="3.10.310.20">
    <property type="entry name" value="DHHA2 domain"/>
    <property type="match status" value="1"/>
</dbReference>
<keyword evidence="5 8" id="KW-0378">Hydrolase</keyword>
<gene>
    <name evidence="8" type="primary">ppaC</name>
    <name evidence="10" type="ORF">FD22_GL000669</name>
</gene>
<evidence type="ECO:0000313" key="11">
    <source>
        <dbReference type="Proteomes" id="UP000051181"/>
    </source>
</evidence>
<dbReference type="GO" id="GO:0005737">
    <property type="term" value="C:cytoplasm"/>
    <property type="evidence" value="ECO:0007669"/>
    <property type="project" value="UniProtKB-SubCell"/>
</dbReference>
<feature type="domain" description="DHHA2" evidence="9">
    <location>
        <begin position="181"/>
        <end position="308"/>
    </location>
</feature>
<feature type="binding site" evidence="8">
    <location>
        <position position="9"/>
    </location>
    <ligand>
        <name>Mn(2+)</name>
        <dbReference type="ChEBI" id="CHEBI:29035"/>
        <label>1</label>
    </ligand>
</feature>
<feature type="binding site" evidence="8">
    <location>
        <position position="149"/>
    </location>
    <ligand>
        <name>Mn(2+)</name>
        <dbReference type="ChEBI" id="CHEBI:29035"/>
        <label>2</label>
    </ligand>
</feature>
<dbReference type="GO" id="GO:0030145">
    <property type="term" value="F:manganese ion binding"/>
    <property type="evidence" value="ECO:0007669"/>
    <property type="project" value="UniProtKB-UniRule"/>
</dbReference>
<dbReference type="NCBIfam" id="NF003877">
    <property type="entry name" value="PRK05427.1"/>
    <property type="match status" value="1"/>
</dbReference>
<evidence type="ECO:0000256" key="8">
    <source>
        <dbReference type="HAMAP-Rule" id="MF_00207"/>
    </source>
</evidence>
<dbReference type="PATRIC" id="fig|913848.6.peg.692"/>
<feature type="binding site" evidence="8">
    <location>
        <position position="75"/>
    </location>
    <ligand>
        <name>Mn(2+)</name>
        <dbReference type="ChEBI" id="CHEBI:29035"/>
        <label>2</label>
    </ligand>
</feature>
<evidence type="ECO:0000259" key="9">
    <source>
        <dbReference type="SMART" id="SM01131"/>
    </source>
</evidence>
<dbReference type="SUPFAM" id="SSF64182">
    <property type="entry name" value="DHH phosphoesterases"/>
    <property type="match status" value="1"/>
</dbReference>
<comment type="caution">
    <text evidence="10">The sequence shown here is derived from an EMBL/GenBank/DDBJ whole genome shotgun (WGS) entry which is preliminary data.</text>
</comment>
<dbReference type="EC" id="3.6.1.1" evidence="8"/>
<feature type="binding site" evidence="8">
    <location>
        <position position="97"/>
    </location>
    <ligand>
        <name>Mn(2+)</name>
        <dbReference type="ChEBI" id="CHEBI:29035"/>
        <label>2</label>
    </ligand>
</feature>
<dbReference type="Gene3D" id="3.90.1640.10">
    <property type="entry name" value="inorganic pyrophosphatase (n-terminal core)"/>
    <property type="match status" value="1"/>
</dbReference>
<evidence type="ECO:0000256" key="6">
    <source>
        <dbReference type="ARBA" id="ARBA00023211"/>
    </source>
</evidence>